<accession>A0AAD9KW56</accession>
<gene>
    <name evidence="2" type="ORF">NP493_527g00032</name>
</gene>
<dbReference type="EMBL" id="JAODUO010000527">
    <property type="protein sequence ID" value="KAK2178818.1"/>
    <property type="molecule type" value="Genomic_DNA"/>
</dbReference>
<comment type="caution">
    <text evidence="2">The sequence shown here is derived from an EMBL/GenBank/DDBJ whole genome shotgun (WGS) entry which is preliminary data.</text>
</comment>
<evidence type="ECO:0000256" key="1">
    <source>
        <dbReference type="SAM" id="MobiDB-lite"/>
    </source>
</evidence>
<feature type="region of interest" description="Disordered" evidence="1">
    <location>
        <begin position="94"/>
        <end position="160"/>
    </location>
</feature>
<evidence type="ECO:0000313" key="3">
    <source>
        <dbReference type="Proteomes" id="UP001209878"/>
    </source>
</evidence>
<proteinExistence type="predicted"/>
<keyword evidence="3" id="KW-1185">Reference proteome</keyword>
<feature type="region of interest" description="Disordered" evidence="1">
    <location>
        <begin position="29"/>
        <end position="50"/>
    </location>
</feature>
<dbReference type="AlphaFoldDB" id="A0AAD9KW56"/>
<reference evidence="2" key="1">
    <citation type="journal article" date="2023" name="Mol. Biol. Evol.">
        <title>Third-Generation Sequencing Reveals the Adaptive Role of the Epigenome in Three Deep-Sea Polychaetes.</title>
        <authorList>
            <person name="Perez M."/>
            <person name="Aroh O."/>
            <person name="Sun Y."/>
            <person name="Lan Y."/>
            <person name="Juniper S.K."/>
            <person name="Young C.R."/>
            <person name="Angers B."/>
            <person name="Qian P.Y."/>
        </authorList>
    </citation>
    <scope>NUCLEOTIDE SEQUENCE</scope>
    <source>
        <strain evidence="2">R07B-5</strain>
    </source>
</reference>
<organism evidence="2 3">
    <name type="scientific">Ridgeia piscesae</name>
    <name type="common">Tubeworm</name>
    <dbReference type="NCBI Taxonomy" id="27915"/>
    <lineage>
        <taxon>Eukaryota</taxon>
        <taxon>Metazoa</taxon>
        <taxon>Spiralia</taxon>
        <taxon>Lophotrochozoa</taxon>
        <taxon>Annelida</taxon>
        <taxon>Polychaeta</taxon>
        <taxon>Sedentaria</taxon>
        <taxon>Canalipalpata</taxon>
        <taxon>Sabellida</taxon>
        <taxon>Siboglinidae</taxon>
        <taxon>Ridgeia</taxon>
    </lineage>
</organism>
<name>A0AAD9KW56_RIDPI</name>
<feature type="compositionally biased region" description="Polar residues" evidence="1">
    <location>
        <begin position="138"/>
        <end position="153"/>
    </location>
</feature>
<dbReference type="Proteomes" id="UP001209878">
    <property type="component" value="Unassembled WGS sequence"/>
</dbReference>
<sequence>MVGRARAYEVNTPENMADERVILTLAQTPIPRRHGTVNRDQSRRERRSVEQGDDALFVGRSVGRSYLAHLAVRYPGVYPTSPCQQLRVVDNPASGFTGAPATHRGANSRSLQHRYKSQSGTELEPTRLSQRHRHSRVRTNTTFAQRNPDNLSAITARPCR</sequence>
<evidence type="ECO:0000313" key="2">
    <source>
        <dbReference type="EMBL" id="KAK2178818.1"/>
    </source>
</evidence>
<protein>
    <submittedName>
        <fullName evidence="2">Uncharacterized protein</fullName>
    </submittedName>
</protein>
<feature type="compositionally biased region" description="Basic and acidic residues" evidence="1">
    <location>
        <begin position="40"/>
        <end position="50"/>
    </location>
</feature>